<keyword evidence="4" id="KW-0238">DNA-binding</keyword>
<evidence type="ECO:0000256" key="4">
    <source>
        <dbReference type="ARBA" id="ARBA00023125"/>
    </source>
</evidence>
<organism evidence="8 9">
    <name type="scientific">Rhodococcoides corynebacterioides</name>
    <dbReference type="NCBI Taxonomy" id="53972"/>
    <lineage>
        <taxon>Bacteria</taxon>
        <taxon>Bacillati</taxon>
        <taxon>Actinomycetota</taxon>
        <taxon>Actinomycetes</taxon>
        <taxon>Mycobacteriales</taxon>
        <taxon>Nocardiaceae</taxon>
        <taxon>Rhodococcoides</taxon>
    </lineage>
</organism>
<dbReference type="InterPro" id="IPR036390">
    <property type="entry name" value="WH_DNA-bd_sf"/>
</dbReference>
<keyword evidence="2" id="KW-0678">Repressor</keyword>
<comment type="caution">
    <text evidence="8">The sequence shown here is derived from an EMBL/GenBank/DDBJ whole genome shotgun (WGS) entry which is preliminary data.</text>
</comment>
<evidence type="ECO:0000313" key="8">
    <source>
        <dbReference type="EMBL" id="MBM7414836.1"/>
    </source>
</evidence>
<keyword evidence="5" id="KW-0804">Transcription</keyword>
<dbReference type="InterPro" id="IPR036388">
    <property type="entry name" value="WH-like_DNA-bd_sf"/>
</dbReference>
<dbReference type="PANTHER" id="PTHR30363:SF4">
    <property type="entry name" value="GLYCEROL-3-PHOSPHATE REGULON REPRESSOR"/>
    <property type="match status" value="1"/>
</dbReference>
<sequence>MNTMYAEERQNAIAGLIGQRGRVSVADLADTFGVTTETVRRDLASLDRMGVVRRVHGGAVPATSVTAVEPGMAEREHTRAKEKDRIAAAALAYLPAPGGSIALDAGTTTGRLAALIPVESDLTVVTNSLPIATRLAAVSSLDLHLLGGRVRGVTQATVGEDTLRVLGTVRVDVAFMGTNAISVTHGLSTPDTDEAAVKRAMVGSADRVVVVTDSAKIGLQFFMSFAALDCVDVLVTDDGITDTDCTRLQQHGLEVVVA</sequence>
<accession>A0ABS2KSA5</accession>
<reference evidence="8 9" key="1">
    <citation type="submission" date="2021-01" db="EMBL/GenBank/DDBJ databases">
        <title>Genomics of switchgrass bacterial isolates.</title>
        <authorList>
            <person name="Shade A."/>
        </authorList>
    </citation>
    <scope>NUCLEOTIDE SEQUENCE [LARGE SCALE GENOMIC DNA]</scope>
    <source>
        <strain evidence="8 9">PvP111</strain>
    </source>
</reference>
<dbReference type="SUPFAM" id="SSF46785">
    <property type="entry name" value="Winged helix' DNA-binding domain"/>
    <property type="match status" value="1"/>
</dbReference>
<feature type="domain" description="HTH deoR-type" evidence="7">
    <location>
        <begin position="6"/>
        <end position="61"/>
    </location>
</feature>
<dbReference type="SMART" id="SM01134">
    <property type="entry name" value="DeoRC"/>
    <property type="match status" value="1"/>
</dbReference>
<dbReference type="SMART" id="SM00420">
    <property type="entry name" value="HTH_DEOR"/>
    <property type="match status" value="1"/>
</dbReference>
<evidence type="ECO:0000256" key="5">
    <source>
        <dbReference type="ARBA" id="ARBA00023163"/>
    </source>
</evidence>
<dbReference type="PANTHER" id="PTHR30363">
    <property type="entry name" value="HTH-TYPE TRANSCRIPTIONAL REGULATOR SRLR-RELATED"/>
    <property type="match status" value="1"/>
</dbReference>
<dbReference type="Pfam" id="PF08220">
    <property type="entry name" value="HTH_DeoR"/>
    <property type="match status" value="1"/>
</dbReference>
<keyword evidence="9" id="KW-1185">Reference proteome</keyword>
<dbReference type="InterPro" id="IPR037171">
    <property type="entry name" value="NagB/RpiA_transferase-like"/>
</dbReference>
<dbReference type="Gene3D" id="3.40.50.1360">
    <property type="match status" value="1"/>
</dbReference>
<dbReference type="PROSITE" id="PS51000">
    <property type="entry name" value="HTH_DEOR_2"/>
    <property type="match status" value="1"/>
</dbReference>
<dbReference type="InterPro" id="IPR050313">
    <property type="entry name" value="Carb_Metab_HTH_regulators"/>
</dbReference>
<dbReference type="Gene3D" id="1.10.10.10">
    <property type="entry name" value="Winged helix-like DNA-binding domain superfamily/Winged helix DNA-binding domain"/>
    <property type="match status" value="1"/>
</dbReference>
<keyword evidence="3" id="KW-0805">Transcription regulation</keyword>
<dbReference type="PRINTS" id="PR00037">
    <property type="entry name" value="HTHLACR"/>
</dbReference>
<dbReference type="SUPFAM" id="SSF100950">
    <property type="entry name" value="NagB/RpiA/CoA transferase-like"/>
    <property type="match status" value="1"/>
</dbReference>
<dbReference type="EMBL" id="JAFBBK010000001">
    <property type="protein sequence ID" value="MBM7414836.1"/>
    <property type="molecule type" value="Genomic_DNA"/>
</dbReference>
<gene>
    <name evidence="8" type="ORF">JOE42_001569</name>
</gene>
<evidence type="ECO:0000256" key="1">
    <source>
        <dbReference type="ARBA" id="ARBA00021390"/>
    </source>
</evidence>
<dbReference type="Pfam" id="PF00455">
    <property type="entry name" value="DeoRC"/>
    <property type="match status" value="1"/>
</dbReference>
<proteinExistence type="predicted"/>
<evidence type="ECO:0000256" key="2">
    <source>
        <dbReference type="ARBA" id="ARBA00022491"/>
    </source>
</evidence>
<evidence type="ECO:0000313" key="9">
    <source>
        <dbReference type="Proteomes" id="UP000703038"/>
    </source>
</evidence>
<evidence type="ECO:0000256" key="3">
    <source>
        <dbReference type="ARBA" id="ARBA00023015"/>
    </source>
</evidence>
<dbReference type="InterPro" id="IPR018356">
    <property type="entry name" value="Tscrpt_reg_HTH_DeoR_CS"/>
</dbReference>
<protein>
    <recommendedName>
        <fullName evidence="1">Lactose phosphotransferase system repressor</fullName>
    </recommendedName>
</protein>
<dbReference type="InterPro" id="IPR001034">
    <property type="entry name" value="DeoR_HTH"/>
</dbReference>
<dbReference type="PROSITE" id="PS00894">
    <property type="entry name" value="HTH_DEOR_1"/>
    <property type="match status" value="1"/>
</dbReference>
<name>A0ABS2KSA5_9NOCA</name>
<evidence type="ECO:0000259" key="7">
    <source>
        <dbReference type="PROSITE" id="PS51000"/>
    </source>
</evidence>
<comment type="function">
    <text evidence="6">Repressor of the lactose catabolism operon. Galactose-6-phosphate is the inducer.</text>
</comment>
<dbReference type="InterPro" id="IPR014036">
    <property type="entry name" value="DeoR-like_C"/>
</dbReference>
<evidence type="ECO:0000256" key="6">
    <source>
        <dbReference type="ARBA" id="ARBA00024937"/>
    </source>
</evidence>
<dbReference type="Proteomes" id="UP000703038">
    <property type="component" value="Unassembled WGS sequence"/>
</dbReference>